<keyword evidence="4" id="KW-1185">Reference proteome</keyword>
<comment type="caution">
    <text evidence="3">The sequence shown here is derived from an EMBL/GenBank/DDBJ whole genome shotgun (WGS) entry which is preliminary data.</text>
</comment>
<dbReference type="InterPro" id="IPR025392">
    <property type="entry name" value="DUF4124"/>
</dbReference>
<dbReference type="EMBL" id="SPIA01000001">
    <property type="protein sequence ID" value="TFH68664.1"/>
    <property type="molecule type" value="Genomic_DNA"/>
</dbReference>
<evidence type="ECO:0000259" key="2">
    <source>
        <dbReference type="Pfam" id="PF13511"/>
    </source>
</evidence>
<gene>
    <name evidence="3" type="ORF">E3W66_01520</name>
</gene>
<proteinExistence type="predicted"/>
<dbReference type="AlphaFoldDB" id="A0A4Y8ULP7"/>
<evidence type="ECO:0000313" key="4">
    <source>
        <dbReference type="Proteomes" id="UP000298133"/>
    </source>
</evidence>
<name>A0A4Y8ULP7_9GAMM</name>
<evidence type="ECO:0000313" key="3">
    <source>
        <dbReference type="EMBL" id="TFH68664.1"/>
    </source>
</evidence>
<reference evidence="3 4" key="1">
    <citation type="submission" date="2019-03" db="EMBL/GenBank/DDBJ databases">
        <title>Draft genome of Gammaproteobacteria bacterium LSUCC0057, a member of the SAR92 clade.</title>
        <authorList>
            <person name="Lanclos V.C."/>
            <person name="Doiron C."/>
            <person name="Henson M.W."/>
            <person name="Thrash J.C."/>
        </authorList>
    </citation>
    <scope>NUCLEOTIDE SEQUENCE [LARGE SCALE GENOMIC DNA]</scope>
    <source>
        <strain evidence="3 4">LSUCC0057</strain>
    </source>
</reference>
<dbReference type="OrthoDB" id="7068596at2"/>
<feature type="compositionally biased region" description="Low complexity" evidence="1">
    <location>
        <begin position="55"/>
        <end position="73"/>
    </location>
</feature>
<feature type="domain" description="DUF4124" evidence="2">
    <location>
        <begin position="27"/>
        <end position="78"/>
    </location>
</feature>
<dbReference type="Proteomes" id="UP000298133">
    <property type="component" value="Unassembled WGS sequence"/>
</dbReference>
<evidence type="ECO:0000256" key="1">
    <source>
        <dbReference type="SAM" id="MobiDB-lite"/>
    </source>
</evidence>
<accession>A0A4Y8ULP7</accession>
<feature type="region of interest" description="Disordered" evidence="1">
    <location>
        <begin position="51"/>
        <end position="87"/>
    </location>
</feature>
<organism evidence="3 4">
    <name type="scientific">Gammaproteobacteria bacterium LSUCC0057</name>
    <dbReference type="NCBI Taxonomy" id="2559237"/>
    <lineage>
        <taxon>Bacteria</taxon>
        <taxon>Pseudomonadati</taxon>
        <taxon>Pseudomonadota</taxon>
        <taxon>Gammaproteobacteria</taxon>
        <taxon>Cellvibrionales</taxon>
        <taxon>Porticoccaceae</taxon>
        <taxon>SAR92 clade</taxon>
    </lineage>
</organism>
<protein>
    <submittedName>
        <fullName evidence="3">DUF4124 domain-containing protein</fullName>
    </submittedName>
</protein>
<dbReference type="Pfam" id="PF13511">
    <property type="entry name" value="DUF4124"/>
    <property type="match status" value="1"/>
</dbReference>
<sequence length="157" mass="17520">MRHCYTRCNHQPTGAVVRYLLALWLIAATLPLGAEPVLRWVDEQGRVHYGDRPPSRAAATSLPLPATPVAPNEVAPPAPGSDALLPPGSVVEGDLALDVEQQRRLCQQAGDNLALFRDGRRLRLRDAESGEFRFLTEAERSRELARAEQQQRRYCDR</sequence>